<dbReference type="Pfam" id="PF00989">
    <property type="entry name" value="PAS"/>
    <property type="match status" value="1"/>
</dbReference>
<dbReference type="EMBL" id="BPOP01000044">
    <property type="protein sequence ID" value="GJB93366.1"/>
    <property type="molecule type" value="Genomic_DNA"/>
</dbReference>
<sequence length="63" mass="7277">MRVNQPVTQRERLYPSHQNLISTTDLESRITYANDEFCQIAGFTLEELQGAPHNLVRHPDMPP</sequence>
<dbReference type="InterPro" id="IPR013767">
    <property type="entry name" value="PAS_fold"/>
</dbReference>
<dbReference type="Gene3D" id="3.30.450.20">
    <property type="entry name" value="PAS domain"/>
    <property type="match status" value="1"/>
</dbReference>
<proteinExistence type="predicted"/>
<evidence type="ECO:0000313" key="2">
    <source>
        <dbReference type="EMBL" id="GJB93366.1"/>
    </source>
</evidence>
<feature type="domain" description="PAS" evidence="1">
    <location>
        <begin position="21"/>
        <end position="50"/>
    </location>
</feature>
<accession>A0ABD0BB47</accession>
<dbReference type="PROSITE" id="PS50112">
    <property type="entry name" value="PAS"/>
    <property type="match status" value="1"/>
</dbReference>
<organism evidence="2 3">
    <name type="scientific">Aeromonas caviae</name>
    <name type="common">Aeromonas punctata</name>
    <dbReference type="NCBI Taxonomy" id="648"/>
    <lineage>
        <taxon>Bacteria</taxon>
        <taxon>Pseudomonadati</taxon>
        <taxon>Pseudomonadota</taxon>
        <taxon>Gammaproteobacteria</taxon>
        <taxon>Aeromonadales</taxon>
        <taxon>Aeromonadaceae</taxon>
        <taxon>Aeromonas</taxon>
    </lineage>
</organism>
<reference evidence="2 3" key="1">
    <citation type="submission" date="2021-07" db="EMBL/GenBank/DDBJ databases">
        <title>Draft genome sequence of carbapenem-resistant Aeromonas spp. in Japan.</title>
        <authorList>
            <person name="Maehana S."/>
            <person name="Suzuki M."/>
            <person name="Kitasato H."/>
        </authorList>
    </citation>
    <scope>NUCLEOTIDE SEQUENCE [LARGE SCALE GENOMIC DNA]</scope>
    <source>
        <strain evidence="2 3">KAM382</strain>
    </source>
</reference>
<dbReference type="Proteomes" id="UP000737420">
    <property type="component" value="Unassembled WGS sequence"/>
</dbReference>
<dbReference type="AlphaFoldDB" id="A0ABD0BB47"/>
<comment type="caution">
    <text evidence="2">The sequence shown here is derived from an EMBL/GenBank/DDBJ whole genome shotgun (WGS) entry which is preliminary data.</text>
</comment>
<name>A0ABD0BB47_AERCA</name>
<dbReference type="NCBIfam" id="TIGR00229">
    <property type="entry name" value="sensory_box"/>
    <property type="match status" value="1"/>
</dbReference>
<dbReference type="SUPFAM" id="SSF55785">
    <property type="entry name" value="PYP-like sensor domain (PAS domain)"/>
    <property type="match status" value="1"/>
</dbReference>
<gene>
    <name evidence="2" type="ORF">KAM382_34270</name>
</gene>
<evidence type="ECO:0000313" key="3">
    <source>
        <dbReference type="Proteomes" id="UP000737420"/>
    </source>
</evidence>
<dbReference type="InterPro" id="IPR000014">
    <property type="entry name" value="PAS"/>
</dbReference>
<dbReference type="InterPro" id="IPR035965">
    <property type="entry name" value="PAS-like_dom_sf"/>
</dbReference>
<evidence type="ECO:0000259" key="1">
    <source>
        <dbReference type="PROSITE" id="PS50112"/>
    </source>
</evidence>
<protein>
    <recommendedName>
        <fullName evidence="1">PAS domain-containing protein</fullName>
    </recommendedName>
</protein>
<dbReference type="CDD" id="cd00130">
    <property type="entry name" value="PAS"/>
    <property type="match status" value="1"/>
</dbReference>